<dbReference type="PROSITE" id="PS51714">
    <property type="entry name" value="G_BMS1"/>
    <property type="match status" value="1"/>
</dbReference>
<evidence type="ECO:0000256" key="2">
    <source>
        <dbReference type="ARBA" id="ARBA00022517"/>
    </source>
</evidence>
<comment type="similarity">
    <text evidence="4">Belongs to the TRAFAC class translation factor GTPase superfamily. Bms1-like GTPase family. TSR1 subfamily.</text>
</comment>
<feature type="domain" description="Bms1-type G" evidence="6">
    <location>
        <begin position="102"/>
        <end position="294"/>
    </location>
</feature>
<evidence type="ECO:0000259" key="6">
    <source>
        <dbReference type="PROSITE" id="PS51714"/>
    </source>
</evidence>
<keyword evidence="3" id="KW-0539">Nucleus</keyword>
<dbReference type="SMART" id="SM00785">
    <property type="entry name" value="AARP2CN"/>
    <property type="match status" value="1"/>
</dbReference>
<dbReference type="GO" id="GO:0000462">
    <property type="term" value="P:maturation of SSU-rRNA from tricistronic rRNA transcript (SSU-rRNA, 5.8S rRNA, LSU-rRNA)"/>
    <property type="evidence" value="ECO:0007669"/>
    <property type="project" value="TreeGrafter"/>
</dbReference>
<dbReference type="Pfam" id="PF22298">
    <property type="entry name" value="Tsr1_G-like"/>
    <property type="match status" value="1"/>
</dbReference>
<feature type="region of interest" description="Disordered" evidence="5">
    <location>
        <begin position="1"/>
        <end position="77"/>
    </location>
</feature>
<comment type="caution">
    <text evidence="7">The sequence shown here is derived from an EMBL/GenBank/DDBJ whole genome shotgun (WGS) entry which is preliminary data.</text>
</comment>
<proteinExistence type="inferred from homology"/>
<gene>
    <name evidence="7" type="ORF">DMC30DRAFT_236744</name>
</gene>
<keyword evidence="2" id="KW-0690">Ribosome biogenesis</keyword>
<feature type="compositionally biased region" description="Basic residues" evidence="5">
    <location>
        <begin position="10"/>
        <end position="29"/>
    </location>
</feature>
<feature type="region of interest" description="Disordered" evidence="5">
    <location>
        <begin position="313"/>
        <end position="336"/>
    </location>
</feature>
<evidence type="ECO:0000256" key="4">
    <source>
        <dbReference type="ARBA" id="ARBA00038288"/>
    </source>
</evidence>
<feature type="compositionally biased region" description="Basic residues" evidence="5">
    <location>
        <begin position="62"/>
        <end position="75"/>
    </location>
</feature>
<feature type="compositionally biased region" description="Acidic residues" evidence="5">
    <location>
        <begin position="505"/>
        <end position="519"/>
    </location>
</feature>
<dbReference type="Pfam" id="PF04950">
    <property type="entry name" value="RIBIOP_C"/>
    <property type="match status" value="1"/>
</dbReference>
<feature type="compositionally biased region" description="Acidic residues" evidence="5">
    <location>
        <begin position="480"/>
        <end position="497"/>
    </location>
</feature>
<dbReference type="STRING" id="5288.A0A5C5FUZ1"/>
<dbReference type="OrthoDB" id="119302at2759"/>
<protein>
    <recommendedName>
        <fullName evidence="6">Bms1-type G domain-containing protein</fullName>
    </recommendedName>
</protein>
<feature type="compositionally biased region" description="Polar residues" evidence="5">
    <location>
        <begin position="382"/>
        <end position="399"/>
    </location>
</feature>
<dbReference type="GO" id="GO:0034511">
    <property type="term" value="F:U3 snoRNA binding"/>
    <property type="evidence" value="ECO:0007669"/>
    <property type="project" value="TreeGrafter"/>
</dbReference>
<dbReference type="InterPro" id="IPR007034">
    <property type="entry name" value="BMS1_TSR1_C"/>
</dbReference>
<feature type="region of interest" description="Disordered" evidence="5">
    <location>
        <begin position="374"/>
        <end position="528"/>
    </location>
</feature>
<dbReference type="EMBL" id="SOZI01000059">
    <property type="protein sequence ID" value="TNY20727.1"/>
    <property type="molecule type" value="Genomic_DNA"/>
</dbReference>
<comment type="subcellular location">
    <subcellularLocation>
        <location evidence="1">Nucleus</location>
        <location evidence="1">Nucleolus</location>
    </subcellularLocation>
</comment>
<evidence type="ECO:0000256" key="1">
    <source>
        <dbReference type="ARBA" id="ARBA00004604"/>
    </source>
</evidence>
<dbReference type="PANTHER" id="PTHR12858">
    <property type="entry name" value="RIBOSOME BIOGENESIS PROTEIN"/>
    <property type="match status" value="1"/>
</dbReference>
<evidence type="ECO:0000256" key="5">
    <source>
        <dbReference type="SAM" id="MobiDB-lite"/>
    </source>
</evidence>
<dbReference type="InterPro" id="IPR030387">
    <property type="entry name" value="G_Bms1/Tsr1_dom"/>
</dbReference>
<dbReference type="SMART" id="SM01362">
    <property type="entry name" value="DUF663"/>
    <property type="match status" value="1"/>
</dbReference>
<dbReference type="InterPro" id="IPR039761">
    <property type="entry name" value="Bms1/Tsr1"/>
</dbReference>
<accession>A0A5C5FUZ1</accession>
<dbReference type="GO" id="GO:0003924">
    <property type="term" value="F:GTPase activity"/>
    <property type="evidence" value="ECO:0007669"/>
    <property type="project" value="TreeGrafter"/>
</dbReference>
<dbReference type="PANTHER" id="PTHR12858:SF1">
    <property type="entry name" value="PRE-RRNA-PROCESSING PROTEIN TSR1 HOMOLOG"/>
    <property type="match status" value="1"/>
</dbReference>
<evidence type="ECO:0000256" key="3">
    <source>
        <dbReference type="ARBA" id="ARBA00023242"/>
    </source>
</evidence>
<evidence type="ECO:0000313" key="7">
    <source>
        <dbReference type="EMBL" id="TNY20727.1"/>
    </source>
</evidence>
<dbReference type="GO" id="GO:0005730">
    <property type="term" value="C:nucleolus"/>
    <property type="evidence" value="ECO:0007669"/>
    <property type="project" value="UniProtKB-SubCell"/>
</dbReference>
<dbReference type="InterPro" id="IPR012948">
    <property type="entry name" value="AARP2CN"/>
</dbReference>
<keyword evidence="8" id="KW-1185">Reference proteome</keyword>
<dbReference type="AlphaFoldDB" id="A0A5C5FUZ1"/>
<dbReference type="GO" id="GO:0000479">
    <property type="term" value="P:endonucleolytic cleavage of tricistronic rRNA transcript (SSU-rRNA, 5.8S rRNA, LSU-rRNA)"/>
    <property type="evidence" value="ECO:0007669"/>
    <property type="project" value="TreeGrafter"/>
</dbReference>
<evidence type="ECO:0000313" key="8">
    <source>
        <dbReference type="Proteomes" id="UP000311382"/>
    </source>
</evidence>
<reference evidence="7 8" key="1">
    <citation type="submission" date="2019-03" db="EMBL/GenBank/DDBJ databases">
        <title>Rhodosporidium diobovatum UCD-FST 08-225 genome sequencing, assembly, and annotation.</title>
        <authorList>
            <person name="Fakankun I.U."/>
            <person name="Fristensky B."/>
            <person name="Levin D.B."/>
        </authorList>
    </citation>
    <scope>NUCLEOTIDE SEQUENCE [LARGE SCALE GENOMIC DNA]</scope>
    <source>
        <strain evidence="7 8">UCD-FST 08-225</strain>
    </source>
</reference>
<dbReference type="Proteomes" id="UP000311382">
    <property type="component" value="Unassembled WGS sequence"/>
</dbReference>
<dbReference type="GO" id="GO:0030688">
    <property type="term" value="C:preribosome, small subunit precursor"/>
    <property type="evidence" value="ECO:0007669"/>
    <property type="project" value="TreeGrafter"/>
</dbReference>
<sequence>MAGQQGSQGHSHKAHGKQTNKSFKSKHASKSSLRDQAKGRTHRPAVKGEASKATKQASQKVQAKHLKVNRKHHAKQVLDKKRRIVEDAKGIFAGKNRNGDRVQRVVAVVPMTEDVSSLDLVELLAQSIGGELSGVEGYRSLDVPKFHNQSIRFLILPPASRTTSLFPILDAASVADFTIIALSSEEEVDAQGETVLRCLTGLGVGGSNGGVFGVVKDLPGGNPTLASSTRLSLQSFLTHFFPSIERIHCVSAAPSASSAASSSAMATEDSSSSAAGPSSEATLVVRALCEKTPKGLRWREARPRVLAERVAWEKEDAATSTEGPSDEDRPKGFEGEDLGTLVVEGVVRGGGLNANRLVHLQGFGDFRVSKILLAPPSRPTKRNASAPSETMSVDGTPSTSAPFDPLSLPDDDADSLASTNIPDDDEFGLDEQTWPTEEEMASAPAARDRAEMPPPARPGTTPKLKKVAKGTSAYQAAWIIDDDEDEDGDLEEDEDDDAMKAEGGAAEEDQEEEEEETEFVDTAADETASVSARPFADLSPEQEEAQLKEYLSQRAAQRNTQNLDDLDFPDEVDTPLNIPARERFARYRGLKSFRTSRWDPYEELPRDYGRCFMLEDWKGMSRKMERRGQQVEGAEPGTRVIVHIANVPRRVVDEHNPLNPFALFGLFKHEHKYSIMHFTVQRNTENSDTVRSKDPLVLQQGFRRFAINPIFSQHTQRNGGRGANNVHKFERFLRHGINAHVATAYLPITFGNSPSLLLRVPTTSADAPNASPDQGIHLIGTGALLSSDATRITAKRVILTGHPFKVHKKTATIRYLFFNRDDVEYFKPVQLRTKTGRVGHIREPLGTHGYFKAGFDGPISQLDTVCLTLYKRCFPKWGRVWDGRPLPVVNKQDVQQHAALHEDEVDMA</sequence>
<dbReference type="Pfam" id="PF08142">
    <property type="entry name" value="AARP2CN"/>
    <property type="match status" value="1"/>
</dbReference>
<name>A0A5C5FUZ1_9BASI</name>
<dbReference type="GO" id="GO:0005525">
    <property type="term" value="F:GTP binding"/>
    <property type="evidence" value="ECO:0007669"/>
    <property type="project" value="TreeGrafter"/>
</dbReference>
<organism evidence="7 8">
    <name type="scientific">Rhodotorula diobovata</name>
    <dbReference type="NCBI Taxonomy" id="5288"/>
    <lineage>
        <taxon>Eukaryota</taxon>
        <taxon>Fungi</taxon>
        <taxon>Dikarya</taxon>
        <taxon>Basidiomycota</taxon>
        <taxon>Pucciniomycotina</taxon>
        <taxon>Microbotryomycetes</taxon>
        <taxon>Sporidiobolales</taxon>
        <taxon>Sporidiobolaceae</taxon>
        <taxon>Rhodotorula</taxon>
    </lineage>
</organism>